<dbReference type="OrthoDB" id="8141296at2"/>
<proteinExistence type="inferred from homology"/>
<evidence type="ECO:0000256" key="3">
    <source>
        <dbReference type="ARBA" id="ARBA00022638"/>
    </source>
</evidence>
<evidence type="ECO:0000256" key="2">
    <source>
        <dbReference type="ARBA" id="ARBA00022529"/>
    </source>
</evidence>
<dbReference type="SUPFAM" id="SSF53955">
    <property type="entry name" value="Lysozyme-like"/>
    <property type="match status" value="1"/>
</dbReference>
<dbReference type="PANTHER" id="PTHR38107:SF3">
    <property type="entry name" value="LYSOZYME RRRD-RELATED"/>
    <property type="match status" value="1"/>
</dbReference>
<dbReference type="InterPro" id="IPR051018">
    <property type="entry name" value="Bacteriophage_GH24"/>
</dbReference>
<dbReference type="InterPro" id="IPR023346">
    <property type="entry name" value="Lysozyme-like_dom_sf"/>
</dbReference>
<dbReference type="GO" id="GO:0016998">
    <property type="term" value="P:cell wall macromolecule catabolic process"/>
    <property type="evidence" value="ECO:0007669"/>
    <property type="project" value="InterPro"/>
</dbReference>
<evidence type="ECO:0000256" key="7">
    <source>
        <dbReference type="SAM" id="SignalP"/>
    </source>
</evidence>
<dbReference type="AlphaFoldDB" id="A0A1I5B974"/>
<protein>
    <recommendedName>
        <fullName evidence="6">Lysozyme</fullName>
        <ecNumber evidence="6">3.2.1.17</ecNumber>
    </recommendedName>
</protein>
<dbReference type="GO" id="GO:0031640">
    <property type="term" value="P:killing of cells of another organism"/>
    <property type="evidence" value="ECO:0007669"/>
    <property type="project" value="UniProtKB-KW"/>
</dbReference>
<dbReference type="STRING" id="1367852.SAMN05216516_11530"/>
<keyword evidence="2 6" id="KW-0929">Antimicrobial</keyword>
<comment type="similarity">
    <text evidence="6">Belongs to the glycosyl hydrolase 24 family.</text>
</comment>
<dbReference type="EMBL" id="FOVC01000015">
    <property type="protein sequence ID" value="SFN71262.1"/>
    <property type="molecule type" value="Genomic_DNA"/>
</dbReference>
<name>A0A1I5B974_9GAMM</name>
<sequence length="162" mass="17921">MNIALTKAVLAAVKGGAMAIASVLISGSDGLEGVRYHPYLDVSGVDTVCYGHTGGDVIMNRTYTKNECKYILHRDIRNVAKQVGAKIKLKIPITTRGALYSFVYNVGIDNFDKSTLLIRLNQGRERAACNELSRWVYSDGKVLQGLIDRRRIEREVCLMGVK</sequence>
<dbReference type="GO" id="GO:0042742">
    <property type="term" value="P:defense response to bacterium"/>
    <property type="evidence" value="ECO:0007669"/>
    <property type="project" value="UniProtKB-KW"/>
</dbReference>
<keyword evidence="4 6" id="KW-0378">Hydrolase</keyword>
<dbReference type="PANTHER" id="PTHR38107">
    <property type="match status" value="1"/>
</dbReference>
<dbReference type="GO" id="GO:0003796">
    <property type="term" value="F:lysozyme activity"/>
    <property type="evidence" value="ECO:0007669"/>
    <property type="project" value="UniProtKB-EC"/>
</dbReference>
<dbReference type="InterPro" id="IPR023347">
    <property type="entry name" value="Lysozyme_dom_sf"/>
</dbReference>
<keyword evidence="5 6" id="KW-0326">Glycosidase</keyword>
<reference evidence="9" key="1">
    <citation type="submission" date="2016-10" db="EMBL/GenBank/DDBJ databases">
        <authorList>
            <person name="Varghese N."/>
            <person name="Submissions S."/>
        </authorList>
    </citation>
    <scope>NUCLEOTIDE SEQUENCE [LARGE SCALE GENOMIC DNA]</scope>
    <source>
        <strain evidence="9">N6PO6</strain>
    </source>
</reference>
<dbReference type="InterPro" id="IPR043688">
    <property type="entry name" value="SAR_endolysin-like"/>
</dbReference>
<organism evidence="8 9">
    <name type="scientific">Izhakiella capsodis</name>
    <dbReference type="NCBI Taxonomy" id="1367852"/>
    <lineage>
        <taxon>Bacteria</taxon>
        <taxon>Pseudomonadati</taxon>
        <taxon>Pseudomonadota</taxon>
        <taxon>Gammaproteobacteria</taxon>
        <taxon>Enterobacterales</taxon>
        <taxon>Erwiniaceae</taxon>
        <taxon>Izhakiella</taxon>
    </lineage>
</organism>
<dbReference type="RefSeq" id="WP_092879810.1">
    <property type="nucleotide sequence ID" value="NZ_FOVC01000015.1"/>
</dbReference>
<dbReference type="Proteomes" id="UP000242222">
    <property type="component" value="Unassembled WGS sequence"/>
</dbReference>
<accession>A0A1I5B974</accession>
<dbReference type="GO" id="GO:0009253">
    <property type="term" value="P:peptidoglycan catabolic process"/>
    <property type="evidence" value="ECO:0007669"/>
    <property type="project" value="InterPro"/>
</dbReference>
<keyword evidence="3 6" id="KW-0081">Bacteriolytic enzyme</keyword>
<gene>
    <name evidence="8" type="ORF">SAMN05216516_11530</name>
</gene>
<evidence type="ECO:0000256" key="6">
    <source>
        <dbReference type="RuleBase" id="RU003788"/>
    </source>
</evidence>
<evidence type="ECO:0000256" key="1">
    <source>
        <dbReference type="ARBA" id="ARBA00000632"/>
    </source>
</evidence>
<keyword evidence="9" id="KW-1185">Reference proteome</keyword>
<dbReference type="CDD" id="cd16900">
    <property type="entry name" value="endolysin_R21-like"/>
    <property type="match status" value="1"/>
</dbReference>
<comment type="catalytic activity">
    <reaction evidence="1 6">
        <text>Hydrolysis of (1-&gt;4)-beta-linkages between N-acetylmuramic acid and N-acetyl-D-glucosamine residues in a peptidoglycan and between N-acetyl-D-glucosamine residues in chitodextrins.</text>
        <dbReference type="EC" id="3.2.1.17"/>
    </reaction>
</comment>
<dbReference type="Gene3D" id="1.10.530.40">
    <property type="match status" value="1"/>
</dbReference>
<keyword evidence="7" id="KW-0732">Signal</keyword>
<evidence type="ECO:0000313" key="9">
    <source>
        <dbReference type="Proteomes" id="UP000242222"/>
    </source>
</evidence>
<dbReference type="EC" id="3.2.1.17" evidence="6"/>
<dbReference type="HAMAP" id="MF_04136">
    <property type="entry name" value="SAR_ENDOLYSIN"/>
    <property type="match status" value="1"/>
</dbReference>
<feature type="signal peptide" evidence="7">
    <location>
        <begin position="1"/>
        <end position="19"/>
    </location>
</feature>
<evidence type="ECO:0000313" key="8">
    <source>
        <dbReference type="EMBL" id="SFN71262.1"/>
    </source>
</evidence>
<dbReference type="Pfam" id="PF00959">
    <property type="entry name" value="Phage_lysozyme"/>
    <property type="match status" value="1"/>
</dbReference>
<dbReference type="InterPro" id="IPR002196">
    <property type="entry name" value="Glyco_hydro_24"/>
</dbReference>
<evidence type="ECO:0000256" key="4">
    <source>
        <dbReference type="ARBA" id="ARBA00022801"/>
    </source>
</evidence>
<dbReference type="HAMAP" id="MF_04110">
    <property type="entry name" value="ENDOLYSIN_T4"/>
    <property type="match status" value="1"/>
</dbReference>
<feature type="chain" id="PRO_5017414281" description="Lysozyme" evidence="7">
    <location>
        <begin position="20"/>
        <end position="162"/>
    </location>
</feature>
<evidence type="ECO:0000256" key="5">
    <source>
        <dbReference type="ARBA" id="ARBA00023295"/>
    </source>
</evidence>
<dbReference type="InterPro" id="IPR034690">
    <property type="entry name" value="Endolysin_T4_type"/>
</dbReference>